<comment type="caution">
    <text evidence="5">The sequence shown here is derived from an EMBL/GenBank/DDBJ whole genome shotgun (WGS) entry which is preliminary data.</text>
</comment>
<proteinExistence type="predicted"/>
<dbReference type="Pfam" id="PF17940">
    <property type="entry name" value="TetR_C_31"/>
    <property type="match status" value="1"/>
</dbReference>
<keyword evidence="1 2" id="KW-0238">DNA-binding</keyword>
<evidence type="ECO:0000313" key="6">
    <source>
        <dbReference type="Proteomes" id="UP000519004"/>
    </source>
</evidence>
<dbReference type="EMBL" id="JACHHX010000014">
    <property type="protein sequence ID" value="MBB5016064.1"/>
    <property type="molecule type" value="Genomic_DNA"/>
</dbReference>
<dbReference type="Proteomes" id="UP000519004">
    <property type="component" value="Unassembled WGS sequence"/>
</dbReference>
<dbReference type="GO" id="GO:0003677">
    <property type="term" value="F:DNA binding"/>
    <property type="evidence" value="ECO:0007669"/>
    <property type="project" value="UniProtKB-UniRule"/>
</dbReference>
<evidence type="ECO:0000256" key="3">
    <source>
        <dbReference type="SAM" id="MobiDB-lite"/>
    </source>
</evidence>
<dbReference type="InterPro" id="IPR001647">
    <property type="entry name" value="HTH_TetR"/>
</dbReference>
<dbReference type="Gene3D" id="1.10.357.10">
    <property type="entry name" value="Tetracycline Repressor, domain 2"/>
    <property type="match status" value="1"/>
</dbReference>
<dbReference type="SUPFAM" id="SSF46689">
    <property type="entry name" value="Homeodomain-like"/>
    <property type="match status" value="1"/>
</dbReference>
<dbReference type="InterPro" id="IPR041583">
    <property type="entry name" value="TetR_C_31"/>
</dbReference>
<name>A0A7W7Y0V0_9GAMM</name>
<dbReference type="InterPro" id="IPR009057">
    <property type="entry name" value="Homeodomain-like_sf"/>
</dbReference>
<feature type="region of interest" description="Disordered" evidence="3">
    <location>
        <begin position="1"/>
        <end position="26"/>
    </location>
</feature>
<protein>
    <submittedName>
        <fullName evidence="5">DNA-binding transcriptional regulator YbjK</fullName>
    </submittedName>
</protein>
<dbReference type="PROSITE" id="PS50977">
    <property type="entry name" value="HTH_TETR_2"/>
    <property type="match status" value="1"/>
</dbReference>
<sequence>MDQTLPDAGERRPGPRRQRATRRRGERTRQEILDATLRVIARDGVRRVTHRAVAQEAGVNLSLTTYYFVDLSDMICRAFERFVDIGYPEVERRWEEVFGHLEALDPAWRDSETSRIRVRDHVIDRMVDDIGGKLATQPDWIAAKQHFFFEALLDPRLAALAEDYRRRLVAPFERLCRILGSADPELDAELLFANFVRFEHEALSDSGNGRLDREWVRRALARMLDWILRHG</sequence>
<evidence type="ECO:0000256" key="2">
    <source>
        <dbReference type="PROSITE-ProRule" id="PRU00335"/>
    </source>
</evidence>
<feature type="compositionally biased region" description="Basic residues" evidence="3">
    <location>
        <begin position="14"/>
        <end position="26"/>
    </location>
</feature>
<reference evidence="5 6" key="1">
    <citation type="submission" date="2020-08" db="EMBL/GenBank/DDBJ databases">
        <title>Genomic Encyclopedia of Type Strains, Phase IV (KMG-IV): sequencing the most valuable type-strain genomes for metagenomic binning, comparative biology and taxonomic classification.</title>
        <authorList>
            <person name="Goeker M."/>
        </authorList>
    </citation>
    <scope>NUCLEOTIDE SEQUENCE [LARGE SCALE GENOMIC DNA]</scope>
    <source>
        <strain evidence="5 6">DSM 25897</strain>
    </source>
</reference>
<organism evidence="5 6">
    <name type="scientific">Rehaibacterium terrae</name>
    <dbReference type="NCBI Taxonomy" id="1341696"/>
    <lineage>
        <taxon>Bacteria</taxon>
        <taxon>Pseudomonadati</taxon>
        <taxon>Pseudomonadota</taxon>
        <taxon>Gammaproteobacteria</taxon>
        <taxon>Lysobacterales</taxon>
        <taxon>Lysobacteraceae</taxon>
        <taxon>Rehaibacterium</taxon>
    </lineage>
</organism>
<evidence type="ECO:0000256" key="1">
    <source>
        <dbReference type="ARBA" id="ARBA00023125"/>
    </source>
</evidence>
<feature type="DNA-binding region" description="H-T-H motif" evidence="2">
    <location>
        <begin position="49"/>
        <end position="68"/>
    </location>
</feature>
<evidence type="ECO:0000313" key="5">
    <source>
        <dbReference type="EMBL" id="MBB5016064.1"/>
    </source>
</evidence>
<dbReference type="AlphaFoldDB" id="A0A7W7Y0V0"/>
<accession>A0A7W7Y0V0</accession>
<keyword evidence="6" id="KW-1185">Reference proteome</keyword>
<dbReference type="Pfam" id="PF00440">
    <property type="entry name" value="TetR_N"/>
    <property type="match status" value="1"/>
</dbReference>
<dbReference type="RefSeq" id="WP_183948738.1">
    <property type="nucleotide sequence ID" value="NZ_JACHHX010000014.1"/>
</dbReference>
<gene>
    <name evidence="5" type="ORF">HNQ58_001974</name>
</gene>
<evidence type="ECO:0000259" key="4">
    <source>
        <dbReference type="PROSITE" id="PS50977"/>
    </source>
</evidence>
<feature type="domain" description="HTH tetR-type" evidence="4">
    <location>
        <begin position="26"/>
        <end position="86"/>
    </location>
</feature>